<dbReference type="Proteomes" id="UP000654304">
    <property type="component" value="Unassembled WGS sequence"/>
</dbReference>
<reference evidence="1 2" key="1">
    <citation type="submission" date="2020-08" db="EMBL/GenBank/DDBJ databases">
        <title>Novel species isolated from subtropical streams in China.</title>
        <authorList>
            <person name="Lu H."/>
        </authorList>
    </citation>
    <scope>NUCLEOTIDE SEQUENCE [LARGE SCALE GENOMIC DNA]</scope>
    <source>
        <strain evidence="1 2">CY22W</strain>
    </source>
</reference>
<proteinExistence type="predicted"/>
<accession>A0ABR7A3V7</accession>
<dbReference type="PROSITE" id="PS51257">
    <property type="entry name" value="PROKAR_LIPOPROTEIN"/>
    <property type="match status" value="1"/>
</dbReference>
<evidence type="ECO:0000313" key="1">
    <source>
        <dbReference type="EMBL" id="MBC3931585.1"/>
    </source>
</evidence>
<sequence length="387" mass="41006">MYQQKLQSVSGLLGFIVSGLVLTACGGGGGATGSGSGSATEPPVQQKTFQRQVPLAGDSFTYQHQVKDDKGSSWTYYSTEVYWNPYRNATGSASILNDKLPKTGYFFAGTNTSATFSYASYYDANGAELLFSPRSASVLPCSFAQPYQTVQSPYAVGQNWDVNAVLACNSGSAVSTYKTVRDTGSVAAVEDVTVAAGKFTALKEVATLKEVTNRTTPSESFAETSKDLSRTCWRDTVSGQYVKCVATGFDADFQSGIPGGSKNLSMSSELIGRLSISNAGVKVLPRFAGRWNLTIGTDTRTNFIEIDHNGVVSKLFELSAGGLTTDFTTRLLNASVSNEGDLSFTLSTPAANGINGTFTGKLDTLVSGSGTLKLSNGYTGTWKMTRL</sequence>
<name>A0ABR7A3V7_9BURK</name>
<evidence type="ECO:0008006" key="3">
    <source>
        <dbReference type="Google" id="ProtNLM"/>
    </source>
</evidence>
<dbReference type="RefSeq" id="WP_186903311.1">
    <property type="nucleotide sequence ID" value="NZ_JACOGD010000003.1"/>
</dbReference>
<dbReference type="Gene3D" id="2.40.360.20">
    <property type="match status" value="1"/>
</dbReference>
<comment type="caution">
    <text evidence="1">The sequence shown here is derived from an EMBL/GenBank/DDBJ whole genome shotgun (WGS) entry which is preliminary data.</text>
</comment>
<dbReference type="EMBL" id="JACOGD010000003">
    <property type="protein sequence ID" value="MBC3931585.1"/>
    <property type="molecule type" value="Genomic_DNA"/>
</dbReference>
<evidence type="ECO:0000313" key="2">
    <source>
        <dbReference type="Proteomes" id="UP000654304"/>
    </source>
</evidence>
<gene>
    <name evidence="1" type="ORF">H8K43_07885</name>
</gene>
<protein>
    <recommendedName>
        <fullName evidence="3">Lipoprotein</fullName>
    </recommendedName>
</protein>
<organism evidence="1 2">
    <name type="scientific">Undibacterium curvum</name>
    <dbReference type="NCBI Taxonomy" id="2762294"/>
    <lineage>
        <taxon>Bacteria</taxon>
        <taxon>Pseudomonadati</taxon>
        <taxon>Pseudomonadota</taxon>
        <taxon>Betaproteobacteria</taxon>
        <taxon>Burkholderiales</taxon>
        <taxon>Oxalobacteraceae</taxon>
        <taxon>Undibacterium</taxon>
    </lineage>
</organism>
<keyword evidence="2" id="KW-1185">Reference proteome</keyword>